<reference evidence="4 5" key="1">
    <citation type="submission" date="2018-06" db="EMBL/GenBank/DDBJ databases">
        <title>Phytoactinopolyspora halophila sp. nov., a novel halophilic actinomycete isolated from a saline soil in China.</title>
        <authorList>
            <person name="Tang S.-K."/>
        </authorList>
    </citation>
    <scope>NUCLEOTIDE SEQUENCE [LARGE SCALE GENOMIC DNA]</scope>
    <source>
        <strain evidence="4 5">YIM 96934</strain>
    </source>
</reference>
<keyword evidence="2" id="KW-1133">Transmembrane helix</keyword>
<protein>
    <recommendedName>
        <fullName evidence="3">DUF3592 domain-containing protein</fullName>
    </recommendedName>
</protein>
<feature type="domain" description="DUF3592" evidence="3">
    <location>
        <begin position="222"/>
        <end position="291"/>
    </location>
</feature>
<feature type="transmembrane region" description="Helical" evidence="2">
    <location>
        <begin position="162"/>
        <end position="182"/>
    </location>
</feature>
<evidence type="ECO:0000313" key="5">
    <source>
        <dbReference type="Proteomes" id="UP000250462"/>
    </source>
</evidence>
<keyword evidence="2" id="KW-0472">Membrane</keyword>
<evidence type="ECO:0000256" key="2">
    <source>
        <dbReference type="SAM" id="Phobius"/>
    </source>
</evidence>
<gene>
    <name evidence="4" type="ORF">DPM12_09030</name>
</gene>
<feature type="transmembrane region" description="Helical" evidence="2">
    <location>
        <begin position="296"/>
        <end position="319"/>
    </location>
</feature>
<organism evidence="4 5">
    <name type="scientific">Phytoactinopolyspora halophila</name>
    <dbReference type="NCBI Taxonomy" id="1981511"/>
    <lineage>
        <taxon>Bacteria</taxon>
        <taxon>Bacillati</taxon>
        <taxon>Actinomycetota</taxon>
        <taxon>Actinomycetes</taxon>
        <taxon>Jiangellales</taxon>
        <taxon>Jiangellaceae</taxon>
        <taxon>Phytoactinopolyspora</taxon>
    </lineage>
</organism>
<keyword evidence="2" id="KW-0812">Transmembrane</keyword>
<dbReference type="InterPro" id="IPR021994">
    <property type="entry name" value="DUF3592"/>
</dbReference>
<evidence type="ECO:0000313" key="4">
    <source>
        <dbReference type="EMBL" id="RAW15385.1"/>
    </source>
</evidence>
<sequence>MIVNTNRLHWSTSVHDHGEVREMPWQAVMVVAGMGVVFTVAAGYRLLRERALRSNGKRTLAQVVDQDEHFHGTGGGVGARNRSQDPGQPTKRPWSVSTNDRGLVQTPIVEFTTADGETIRTRSAVSSNVSSAIPGRVMTVYYNPANPSEVAIVGHGLATLRLFLVIGIVLLAAAVAMVTASTETIENVAPLLAPFVLGAALLGVGGYGISRVWELRRRGVVAEGTVVGETTSSTREGMTLHHPVVRFSVHTGHEIETASQRGRVARRAHTGEHVRVRYHPNDPYRMLLVGDGARPLFWIFALAGIVVLALGTVITGYILTN</sequence>
<comment type="caution">
    <text evidence="4">The sequence shown here is derived from an EMBL/GenBank/DDBJ whole genome shotgun (WGS) entry which is preliminary data.</text>
</comment>
<accession>A0A329QSU0</accession>
<dbReference type="Pfam" id="PF12158">
    <property type="entry name" value="DUF3592"/>
    <property type="match status" value="2"/>
</dbReference>
<proteinExistence type="predicted"/>
<dbReference type="AlphaFoldDB" id="A0A329QSU0"/>
<keyword evidence="5" id="KW-1185">Reference proteome</keyword>
<feature type="region of interest" description="Disordered" evidence="1">
    <location>
        <begin position="66"/>
        <end position="99"/>
    </location>
</feature>
<evidence type="ECO:0000256" key="1">
    <source>
        <dbReference type="SAM" id="MobiDB-lite"/>
    </source>
</evidence>
<evidence type="ECO:0000259" key="3">
    <source>
        <dbReference type="Pfam" id="PF12158"/>
    </source>
</evidence>
<feature type="domain" description="DUF3592" evidence="3">
    <location>
        <begin position="97"/>
        <end position="155"/>
    </location>
</feature>
<feature type="transmembrane region" description="Helical" evidence="2">
    <location>
        <begin position="25"/>
        <end position="47"/>
    </location>
</feature>
<dbReference type="Proteomes" id="UP000250462">
    <property type="component" value="Unassembled WGS sequence"/>
</dbReference>
<name>A0A329QSU0_9ACTN</name>
<feature type="transmembrane region" description="Helical" evidence="2">
    <location>
        <begin position="188"/>
        <end position="209"/>
    </location>
</feature>
<dbReference type="EMBL" id="QMIG01000006">
    <property type="protein sequence ID" value="RAW15385.1"/>
    <property type="molecule type" value="Genomic_DNA"/>
</dbReference>